<protein>
    <recommendedName>
        <fullName evidence="7">UDP-glucuronosyltransferase</fullName>
    </recommendedName>
</protein>
<keyword evidence="4" id="KW-0812">Transmembrane</keyword>
<dbReference type="PANTHER" id="PTHR48043:SF145">
    <property type="entry name" value="FI06409P-RELATED"/>
    <property type="match status" value="1"/>
</dbReference>
<keyword evidence="4" id="KW-0472">Membrane</keyword>
<dbReference type="SUPFAM" id="SSF53756">
    <property type="entry name" value="UDP-Glycosyltransferase/glycogen phosphorylase"/>
    <property type="match status" value="1"/>
</dbReference>
<proteinExistence type="inferred from homology"/>
<name>A0A818W6D2_9BILA</name>
<dbReference type="GO" id="GO:0008194">
    <property type="term" value="F:UDP-glycosyltransferase activity"/>
    <property type="evidence" value="ECO:0007669"/>
    <property type="project" value="TreeGrafter"/>
</dbReference>
<keyword evidence="4" id="KW-1133">Transmembrane helix</keyword>
<evidence type="ECO:0000313" key="5">
    <source>
        <dbReference type="EMBL" id="CAF3720009.1"/>
    </source>
</evidence>
<comment type="similarity">
    <text evidence="1">Belongs to the UDP-glycosyltransferase family.</text>
</comment>
<dbReference type="AlphaFoldDB" id="A0A818W6D2"/>
<organism evidence="5 6">
    <name type="scientific">Rotaria sordida</name>
    <dbReference type="NCBI Taxonomy" id="392033"/>
    <lineage>
        <taxon>Eukaryota</taxon>
        <taxon>Metazoa</taxon>
        <taxon>Spiralia</taxon>
        <taxon>Gnathifera</taxon>
        <taxon>Rotifera</taxon>
        <taxon>Eurotatoria</taxon>
        <taxon>Bdelloidea</taxon>
        <taxon>Philodinida</taxon>
        <taxon>Philodinidae</taxon>
        <taxon>Rotaria</taxon>
    </lineage>
</organism>
<evidence type="ECO:0000256" key="1">
    <source>
        <dbReference type="ARBA" id="ARBA00009995"/>
    </source>
</evidence>
<evidence type="ECO:0000313" key="6">
    <source>
        <dbReference type="Proteomes" id="UP000663836"/>
    </source>
</evidence>
<evidence type="ECO:0000256" key="2">
    <source>
        <dbReference type="ARBA" id="ARBA00022676"/>
    </source>
</evidence>
<reference evidence="5" key="1">
    <citation type="submission" date="2021-02" db="EMBL/GenBank/DDBJ databases">
        <authorList>
            <person name="Nowell W R."/>
        </authorList>
    </citation>
    <scope>NUCLEOTIDE SEQUENCE</scope>
</reference>
<dbReference type="PANTHER" id="PTHR48043">
    <property type="entry name" value="EG:EG0003.4 PROTEIN-RELATED"/>
    <property type="match status" value="1"/>
</dbReference>
<evidence type="ECO:0000256" key="4">
    <source>
        <dbReference type="SAM" id="Phobius"/>
    </source>
</evidence>
<gene>
    <name evidence="5" type="ORF">JBS370_LOCUS10732</name>
</gene>
<dbReference type="EMBL" id="CAJOBD010000793">
    <property type="protein sequence ID" value="CAF3720009.1"/>
    <property type="molecule type" value="Genomic_DNA"/>
</dbReference>
<accession>A0A818W6D2</accession>
<dbReference type="Gene3D" id="3.40.50.2000">
    <property type="entry name" value="Glycogen Phosphorylase B"/>
    <property type="match status" value="1"/>
</dbReference>
<dbReference type="Proteomes" id="UP000663836">
    <property type="component" value="Unassembled WGS sequence"/>
</dbReference>
<comment type="caution">
    <text evidence="5">The sequence shown here is derived from an EMBL/GenBank/DDBJ whole genome shotgun (WGS) entry which is preliminary data.</text>
</comment>
<feature type="transmembrane region" description="Helical" evidence="4">
    <location>
        <begin position="208"/>
        <end position="229"/>
    </location>
</feature>
<evidence type="ECO:0000256" key="3">
    <source>
        <dbReference type="ARBA" id="ARBA00022679"/>
    </source>
</evidence>
<keyword evidence="3" id="KW-0808">Transferase</keyword>
<sequence length="241" mass="28310">MKNLVNGLAEFLLQTDIASVLFVMRHSNYDNYQIVFNQLNNDYYRRILTDHQRIKIENRFIQQKWILQQNSVHLFITHCGMSSSVEGLYFQKPILCLLIHMDQFLNAISINYSGVGQSLFAPSSLLESFLNPVDFHNYTFSANSVTTKLLTMWRNSTYEKAVRIMPLEMKHAGGLKRTVEEIEFLVNLNSNLDRYIPFHDTLPFYQRYMLDLLFVYIVLSTPITLHLLVTCCKKHRKEKND</sequence>
<evidence type="ECO:0008006" key="7">
    <source>
        <dbReference type="Google" id="ProtNLM"/>
    </source>
</evidence>
<keyword evidence="2" id="KW-0328">Glycosyltransferase</keyword>
<dbReference type="InterPro" id="IPR050271">
    <property type="entry name" value="UDP-glycosyltransferase"/>
</dbReference>